<dbReference type="EMBL" id="DUZY01000008">
    <property type="protein sequence ID" value="DAD47603.1"/>
    <property type="molecule type" value="Genomic_DNA"/>
</dbReference>
<dbReference type="AlphaFoldDB" id="A0A822ZRV3"/>
<sequence length="36" mass="4052">MKHSLGQWLIIQPVKTILSQRIQGLTSTVEFENASP</sequence>
<keyword evidence="2" id="KW-1185">Reference proteome</keyword>
<gene>
    <name evidence="1" type="ORF">HUJ06_017540</name>
</gene>
<comment type="caution">
    <text evidence="1">The sequence shown here is derived from an EMBL/GenBank/DDBJ whole genome shotgun (WGS) entry which is preliminary data.</text>
</comment>
<reference evidence="1 2" key="1">
    <citation type="journal article" date="2020" name="Mol. Biol. Evol.">
        <title>Distinct Expression and Methylation Patterns for Genes with Different Fates following a Single Whole-Genome Duplication in Flowering Plants.</title>
        <authorList>
            <person name="Shi T."/>
            <person name="Rahmani R.S."/>
            <person name="Gugger P.F."/>
            <person name="Wang M."/>
            <person name="Li H."/>
            <person name="Zhang Y."/>
            <person name="Li Z."/>
            <person name="Wang Q."/>
            <person name="Van de Peer Y."/>
            <person name="Marchal K."/>
            <person name="Chen J."/>
        </authorList>
    </citation>
    <scope>NUCLEOTIDE SEQUENCE [LARGE SCALE GENOMIC DNA]</scope>
    <source>
        <tissue evidence="1">Leaf</tissue>
    </source>
</reference>
<accession>A0A822ZRV3</accession>
<dbReference type="Proteomes" id="UP000607653">
    <property type="component" value="Unassembled WGS sequence"/>
</dbReference>
<protein>
    <submittedName>
        <fullName evidence="1">Uncharacterized protein</fullName>
    </submittedName>
</protein>
<name>A0A822ZRV3_NELNU</name>
<evidence type="ECO:0000313" key="2">
    <source>
        <dbReference type="Proteomes" id="UP000607653"/>
    </source>
</evidence>
<organism evidence="1 2">
    <name type="scientific">Nelumbo nucifera</name>
    <name type="common">Sacred lotus</name>
    <dbReference type="NCBI Taxonomy" id="4432"/>
    <lineage>
        <taxon>Eukaryota</taxon>
        <taxon>Viridiplantae</taxon>
        <taxon>Streptophyta</taxon>
        <taxon>Embryophyta</taxon>
        <taxon>Tracheophyta</taxon>
        <taxon>Spermatophyta</taxon>
        <taxon>Magnoliopsida</taxon>
        <taxon>Proteales</taxon>
        <taxon>Nelumbonaceae</taxon>
        <taxon>Nelumbo</taxon>
    </lineage>
</organism>
<proteinExistence type="predicted"/>
<evidence type="ECO:0000313" key="1">
    <source>
        <dbReference type="EMBL" id="DAD47603.1"/>
    </source>
</evidence>